<feature type="compositionally biased region" description="Basic and acidic residues" evidence="1">
    <location>
        <begin position="227"/>
        <end position="243"/>
    </location>
</feature>
<accession>A0A176VYJ7</accession>
<protein>
    <submittedName>
        <fullName evidence="2">Uncharacterized protein</fullName>
    </submittedName>
</protein>
<keyword evidence="3" id="KW-1185">Reference proteome</keyword>
<reference evidence="2" key="1">
    <citation type="submission" date="2016-03" db="EMBL/GenBank/DDBJ databases">
        <title>Mechanisms controlling the formation of the plant cell surface in tip-growing cells are functionally conserved among land plants.</title>
        <authorList>
            <person name="Honkanen S."/>
            <person name="Jones V.A."/>
            <person name="Morieri G."/>
            <person name="Champion C."/>
            <person name="Hetherington A.J."/>
            <person name="Kelly S."/>
            <person name="Saint-Marcoux D."/>
            <person name="Proust H."/>
            <person name="Prescott H."/>
            <person name="Dolan L."/>
        </authorList>
    </citation>
    <scope>NUCLEOTIDE SEQUENCE [LARGE SCALE GENOMIC DNA]</scope>
    <source>
        <tissue evidence="2">Whole gametophyte</tissue>
    </source>
</reference>
<name>A0A176VYJ7_MARPO</name>
<feature type="region of interest" description="Disordered" evidence="1">
    <location>
        <begin position="213"/>
        <end position="268"/>
    </location>
</feature>
<comment type="caution">
    <text evidence="2">The sequence shown here is derived from an EMBL/GenBank/DDBJ whole genome shotgun (WGS) entry which is preliminary data.</text>
</comment>
<dbReference type="Proteomes" id="UP000077202">
    <property type="component" value="Unassembled WGS sequence"/>
</dbReference>
<proteinExistence type="predicted"/>
<organism evidence="2 3">
    <name type="scientific">Marchantia polymorpha subsp. ruderalis</name>
    <dbReference type="NCBI Taxonomy" id="1480154"/>
    <lineage>
        <taxon>Eukaryota</taxon>
        <taxon>Viridiplantae</taxon>
        <taxon>Streptophyta</taxon>
        <taxon>Embryophyta</taxon>
        <taxon>Marchantiophyta</taxon>
        <taxon>Marchantiopsida</taxon>
        <taxon>Marchantiidae</taxon>
        <taxon>Marchantiales</taxon>
        <taxon>Marchantiaceae</taxon>
        <taxon>Marchantia</taxon>
    </lineage>
</organism>
<evidence type="ECO:0000313" key="2">
    <source>
        <dbReference type="EMBL" id="OAE25255.1"/>
    </source>
</evidence>
<dbReference type="AlphaFoldDB" id="A0A176VYJ7"/>
<evidence type="ECO:0000313" key="3">
    <source>
        <dbReference type="Proteomes" id="UP000077202"/>
    </source>
</evidence>
<gene>
    <name evidence="2" type="ORF">AXG93_197s1010</name>
</gene>
<sequence length="346" mass="37546">MAECPGAAARVRNRQIFSFAFPPLSLHEDSDSLVALNHRHLGSIASFSGFWGIRLRPLLPVALSVRLVCNSAGTVAVWHSRFTTLGLCNYDRHPRRIELIRSGEATGSGLTSLPEGRALHLPNVPLQIVISDYFIRVEIISPTGLVTISQFFSFLPSPHEARLKSGGYSAPMEMETNAVTSAYTPDPSHNRVGLRWWCGRASSIADWNPRSGRRGGIRFHGQQKPELMSDRGAAERTKPDRGHTAVSSRPIQVTRDRTGGKAQGSWYGGTTVEAEGAYAKLPTEAKAKTGCSEEGVDNAPSLLMASNYPNPFSLGAPPCQARALQTCRLSRSGTIDGPGQTTAWRL</sequence>
<evidence type="ECO:0000256" key="1">
    <source>
        <dbReference type="SAM" id="MobiDB-lite"/>
    </source>
</evidence>
<dbReference type="EMBL" id="LVLJ01002366">
    <property type="protein sequence ID" value="OAE25255.1"/>
    <property type="molecule type" value="Genomic_DNA"/>
</dbReference>